<comment type="function">
    <text evidence="5">Required for morphogenesis and for the elongation of the flagellar filament by facilitating polymerization of the flagellin monomers at the tip of growing filament. Forms a capping structure, which prevents flagellin subunits (transported through the central channel of the flagellum) from leaking out without polymerization at the distal end.</text>
</comment>
<sequence>MANNTMRITGFASGLDTDQIIKDLMNVERAPLDKLFQKKEWLQWQQDAYRDVNLELSTFQAKADKLRFSTAFNGYKATSTNTSFVSVSSKSNAVQGSYDLTINKLAETARVKTDKSILGVDGSAVKSTNKVLTSGETAAFEVKTSVGTATITVTDQDTYATLASKIGAATTSDGKSLGLRASFDEVTSSFVISTKEMGENQSITLTSSDSKNIAALINKGGSLADASSVVTNTYSAQGQNAEIIFDGTTISNLTSNKATIYGIELTLLKADPNMATTVNVESDTESIFNNIKDYIDSYNSLIDSLTTKVKTTRDRDYSPLTDTQREELSEKEAEKWDEKAKQGLLYNDEIIRTALTNLRGDMGNIVSGIPSGQIKMLSQLGISTKYMATDGKLEIDEDKLKAAIANNPDEVAKLFTAEDGIATRVYDELSKTVDKLNKKAGRPNTAANIDSSSLGSSINDITKQMADWEDKLETIEDRYYKQFTAMEKAISDMNSQSSSITSMLG</sequence>
<evidence type="ECO:0000313" key="9">
    <source>
        <dbReference type="Proteomes" id="UP000271374"/>
    </source>
</evidence>
<keyword evidence="3" id="KW-0175">Coiled coil</keyword>
<evidence type="ECO:0000259" key="6">
    <source>
        <dbReference type="Pfam" id="PF02465"/>
    </source>
</evidence>
<name>A0A3S0KRV7_9BACI</name>
<feature type="domain" description="Flagellar hook-associated protein 2 C-terminal" evidence="7">
    <location>
        <begin position="238"/>
        <end position="495"/>
    </location>
</feature>
<evidence type="ECO:0000256" key="5">
    <source>
        <dbReference type="RuleBase" id="RU362066"/>
    </source>
</evidence>
<dbReference type="InterPro" id="IPR040026">
    <property type="entry name" value="FliD"/>
</dbReference>
<dbReference type="GO" id="GO:0009421">
    <property type="term" value="C:bacterial-type flagellum filament cap"/>
    <property type="evidence" value="ECO:0007669"/>
    <property type="project" value="InterPro"/>
</dbReference>
<dbReference type="PANTHER" id="PTHR30288:SF0">
    <property type="entry name" value="FLAGELLAR HOOK-ASSOCIATED PROTEIN 2"/>
    <property type="match status" value="1"/>
</dbReference>
<dbReference type="RefSeq" id="WP_126405636.1">
    <property type="nucleotide sequence ID" value="NZ_RXNT01000001.1"/>
</dbReference>
<gene>
    <name evidence="8" type="ORF">EKG37_02045</name>
</gene>
<organism evidence="8 9">
    <name type="scientific">Bacillus yapensis</name>
    <dbReference type="NCBI Taxonomy" id="2492960"/>
    <lineage>
        <taxon>Bacteria</taxon>
        <taxon>Bacillati</taxon>
        <taxon>Bacillota</taxon>
        <taxon>Bacilli</taxon>
        <taxon>Bacillales</taxon>
        <taxon>Bacillaceae</taxon>
        <taxon>Bacillus</taxon>
    </lineage>
</organism>
<keyword evidence="5" id="KW-0964">Secreted</keyword>
<reference evidence="8 9" key="1">
    <citation type="submission" date="2018-12" db="EMBL/GenBank/DDBJ databases">
        <title>Bacillus yapensis draft genome sequence.</title>
        <authorList>
            <person name="Yu L."/>
            <person name="Xu X."/>
            <person name="Tang X."/>
        </authorList>
    </citation>
    <scope>NUCLEOTIDE SEQUENCE [LARGE SCALE GENOMIC DNA]</scope>
    <source>
        <strain evidence="8 9">XXST-01</strain>
    </source>
</reference>
<dbReference type="AlphaFoldDB" id="A0A3S0KRV7"/>
<evidence type="ECO:0000259" key="7">
    <source>
        <dbReference type="Pfam" id="PF07195"/>
    </source>
</evidence>
<comment type="subcellular location">
    <subcellularLocation>
        <location evidence="5">Secreted</location>
    </subcellularLocation>
    <subcellularLocation>
        <location evidence="5">Bacterial flagellum</location>
    </subcellularLocation>
</comment>
<feature type="domain" description="Flagellar hook-associated protein 2 N-terminal" evidence="6">
    <location>
        <begin position="13"/>
        <end position="108"/>
    </location>
</feature>
<dbReference type="GO" id="GO:0009424">
    <property type="term" value="C:bacterial-type flagellum hook"/>
    <property type="evidence" value="ECO:0007669"/>
    <property type="project" value="UniProtKB-UniRule"/>
</dbReference>
<keyword evidence="9" id="KW-1185">Reference proteome</keyword>
<evidence type="ECO:0000256" key="4">
    <source>
        <dbReference type="ARBA" id="ARBA00023143"/>
    </source>
</evidence>
<evidence type="ECO:0000313" key="8">
    <source>
        <dbReference type="EMBL" id="RTR36361.1"/>
    </source>
</evidence>
<comment type="subunit">
    <text evidence="2 5">Homopentamer.</text>
</comment>
<keyword evidence="8" id="KW-0966">Cell projection</keyword>
<dbReference type="GO" id="GO:0007155">
    <property type="term" value="P:cell adhesion"/>
    <property type="evidence" value="ECO:0007669"/>
    <property type="project" value="InterPro"/>
</dbReference>
<dbReference type="Pfam" id="PF07195">
    <property type="entry name" value="FliD_C"/>
    <property type="match status" value="1"/>
</dbReference>
<accession>A0A3S0KRV7</accession>
<keyword evidence="8" id="KW-0969">Cilium</keyword>
<keyword evidence="4 5" id="KW-0975">Bacterial flagellum</keyword>
<comment type="similarity">
    <text evidence="1 5">Belongs to the FliD family.</text>
</comment>
<dbReference type="OrthoDB" id="9776025at2"/>
<dbReference type="Pfam" id="PF02465">
    <property type="entry name" value="FliD_N"/>
    <property type="match status" value="1"/>
</dbReference>
<dbReference type="PANTHER" id="PTHR30288">
    <property type="entry name" value="FLAGELLAR CAP/ASSEMBLY PROTEIN FLID"/>
    <property type="match status" value="1"/>
</dbReference>
<proteinExistence type="inferred from homology"/>
<dbReference type="Proteomes" id="UP000271374">
    <property type="component" value="Unassembled WGS sequence"/>
</dbReference>
<dbReference type="GO" id="GO:0071973">
    <property type="term" value="P:bacterial-type flagellum-dependent cell motility"/>
    <property type="evidence" value="ECO:0007669"/>
    <property type="project" value="TreeGrafter"/>
</dbReference>
<dbReference type="InterPro" id="IPR010809">
    <property type="entry name" value="FliD_C"/>
</dbReference>
<evidence type="ECO:0000256" key="1">
    <source>
        <dbReference type="ARBA" id="ARBA00009764"/>
    </source>
</evidence>
<dbReference type="EMBL" id="RXNT01000001">
    <property type="protein sequence ID" value="RTR36361.1"/>
    <property type="molecule type" value="Genomic_DNA"/>
</dbReference>
<evidence type="ECO:0000256" key="2">
    <source>
        <dbReference type="ARBA" id="ARBA00011255"/>
    </source>
</evidence>
<evidence type="ECO:0000256" key="3">
    <source>
        <dbReference type="ARBA" id="ARBA00023054"/>
    </source>
</evidence>
<dbReference type="GO" id="GO:0005576">
    <property type="term" value="C:extracellular region"/>
    <property type="evidence" value="ECO:0007669"/>
    <property type="project" value="UniProtKB-SubCell"/>
</dbReference>
<comment type="caution">
    <text evidence="8">The sequence shown here is derived from an EMBL/GenBank/DDBJ whole genome shotgun (WGS) entry which is preliminary data.</text>
</comment>
<protein>
    <recommendedName>
        <fullName evidence="5">Flagellar hook-associated protein 2</fullName>
        <shortName evidence="5">HAP2</shortName>
    </recommendedName>
    <alternativeName>
        <fullName evidence="5">Flagellar cap protein</fullName>
    </alternativeName>
</protein>
<keyword evidence="8" id="KW-0282">Flagellum</keyword>
<dbReference type="InterPro" id="IPR003481">
    <property type="entry name" value="FliD_N"/>
</dbReference>